<feature type="compositionally biased region" description="Polar residues" evidence="1">
    <location>
        <begin position="51"/>
        <end position="60"/>
    </location>
</feature>
<dbReference type="RefSeq" id="WP_204630222.1">
    <property type="nucleotide sequence ID" value="NZ_BSOC01000008.1"/>
</dbReference>
<evidence type="ECO:0000256" key="2">
    <source>
        <dbReference type="SAM" id="SignalP"/>
    </source>
</evidence>
<feature type="signal peptide" evidence="2">
    <location>
        <begin position="1"/>
        <end position="23"/>
    </location>
</feature>
<accession>A0ABS2KE24</accession>
<comment type="caution">
    <text evidence="3">The sequence shown here is derived from an EMBL/GenBank/DDBJ whole genome shotgun (WGS) entry which is preliminary data.</text>
</comment>
<evidence type="ECO:0000256" key="1">
    <source>
        <dbReference type="SAM" id="MobiDB-lite"/>
    </source>
</evidence>
<evidence type="ECO:0008006" key="5">
    <source>
        <dbReference type="Google" id="ProtNLM"/>
    </source>
</evidence>
<proteinExistence type="predicted"/>
<feature type="compositionally biased region" description="Basic residues" evidence="1">
    <location>
        <begin position="68"/>
        <end position="78"/>
    </location>
</feature>
<organism evidence="3 4">
    <name type="scientific">Dyella mobilis</name>
    <dbReference type="NCBI Taxonomy" id="1849582"/>
    <lineage>
        <taxon>Bacteria</taxon>
        <taxon>Pseudomonadati</taxon>
        <taxon>Pseudomonadota</taxon>
        <taxon>Gammaproteobacteria</taxon>
        <taxon>Lysobacterales</taxon>
        <taxon>Rhodanobacteraceae</taxon>
        <taxon>Dyella</taxon>
    </lineage>
</organism>
<reference evidence="3" key="1">
    <citation type="submission" date="2020-10" db="EMBL/GenBank/DDBJ databases">
        <title>Phylogeny of dyella-like bacteria.</title>
        <authorList>
            <person name="Fu J."/>
        </authorList>
    </citation>
    <scope>NUCLEOTIDE SEQUENCE</scope>
    <source>
        <strain evidence="3">DHON07</strain>
    </source>
</reference>
<sequence>MKTTTALLALMSLALAIPMQAMAAPPAKAAPVQQTAAQAAAQAKVKAEQQGTQSSGSAQKATGDMQCRTRKGKPAHCN</sequence>
<name>A0ABS2KE24_9GAMM</name>
<evidence type="ECO:0000313" key="3">
    <source>
        <dbReference type="EMBL" id="MBM7128603.1"/>
    </source>
</evidence>
<gene>
    <name evidence="3" type="ORF">ISS99_03625</name>
</gene>
<feature type="region of interest" description="Disordered" evidence="1">
    <location>
        <begin position="42"/>
        <end position="78"/>
    </location>
</feature>
<feature type="chain" id="PRO_5045362995" description="Phosphate starvation-inducible protein PsiF" evidence="2">
    <location>
        <begin position="24"/>
        <end position="78"/>
    </location>
</feature>
<dbReference type="EMBL" id="JADIKF010000034">
    <property type="protein sequence ID" value="MBM7128603.1"/>
    <property type="molecule type" value="Genomic_DNA"/>
</dbReference>
<dbReference type="Proteomes" id="UP001430193">
    <property type="component" value="Unassembled WGS sequence"/>
</dbReference>
<keyword evidence="2" id="KW-0732">Signal</keyword>
<protein>
    <recommendedName>
        <fullName evidence="5">Phosphate starvation-inducible protein PsiF</fullName>
    </recommendedName>
</protein>
<evidence type="ECO:0000313" key="4">
    <source>
        <dbReference type="Proteomes" id="UP001430193"/>
    </source>
</evidence>
<keyword evidence="4" id="KW-1185">Reference proteome</keyword>